<evidence type="ECO:0000313" key="2">
    <source>
        <dbReference type="Proteomes" id="UP000023561"/>
    </source>
</evidence>
<gene>
    <name evidence="1" type="ORF">GCA01S_029_00020</name>
</gene>
<dbReference type="GeneID" id="301192704"/>
<protein>
    <submittedName>
        <fullName evidence="1">Uncharacterized protein</fullName>
    </submittedName>
</protein>
<evidence type="ECO:0000313" key="1">
    <source>
        <dbReference type="EMBL" id="GAJ39824.1"/>
    </source>
</evidence>
<dbReference type="Proteomes" id="UP000023561">
    <property type="component" value="Unassembled WGS sequence"/>
</dbReference>
<keyword evidence="2" id="KW-1185">Reference proteome</keyword>
<dbReference type="RefSeq" id="WP_008881903.1">
    <property type="nucleotide sequence ID" value="NZ_BAWO01000029.1"/>
</dbReference>
<dbReference type="AlphaFoldDB" id="A0A023DEW7"/>
<dbReference type="EMBL" id="BAWO01000029">
    <property type="protein sequence ID" value="GAJ39824.1"/>
    <property type="molecule type" value="Genomic_DNA"/>
</dbReference>
<reference evidence="1 2" key="1">
    <citation type="submission" date="2014-04" db="EMBL/GenBank/DDBJ databases">
        <title>Whole genome shotgun sequence of Geobacillus caldoxylosilyticus NBRC 107762.</title>
        <authorList>
            <person name="Hosoyama A."/>
            <person name="Hosoyama Y."/>
            <person name="Katano-Makiyama Y."/>
            <person name="Tsuchikane K."/>
            <person name="Ohji S."/>
            <person name="Ichikawa N."/>
            <person name="Yamazoe A."/>
            <person name="Fujita N."/>
        </authorList>
    </citation>
    <scope>NUCLEOTIDE SEQUENCE [LARGE SCALE GENOMIC DNA]</scope>
    <source>
        <strain evidence="1 2">NBRC 107762</strain>
    </source>
</reference>
<organism evidence="1 2">
    <name type="scientific">Parageobacillus caldoxylosilyticus NBRC 107762</name>
    <dbReference type="NCBI Taxonomy" id="1220594"/>
    <lineage>
        <taxon>Bacteria</taxon>
        <taxon>Bacillati</taxon>
        <taxon>Bacillota</taxon>
        <taxon>Bacilli</taxon>
        <taxon>Bacillales</taxon>
        <taxon>Anoxybacillaceae</taxon>
        <taxon>Saccharococcus</taxon>
    </lineage>
</organism>
<name>A0A023DEW7_9BACL</name>
<accession>A0A023DEW7</accession>
<proteinExistence type="predicted"/>
<sequence>MKINTQLLNAILEVLNELDYKLDDNSTISNLKEAINDLAENGHFLELAKTPRGETQLRLVATKATLLDEELY</sequence>
<comment type="caution">
    <text evidence="1">The sequence shown here is derived from an EMBL/GenBank/DDBJ whole genome shotgun (WGS) entry which is preliminary data.</text>
</comment>